<feature type="domain" description="Alcohol dehydrogenase-like C-terminal" evidence="3">
    <location>
        <begin position="36"/>
        <end position="156"/>
    </location>
</feature>
<dbReference type="InterPro" id="IPR050129">
    <property type="entry name" value="Zn_alcohol_dh"/>
</dbReference>
<dbReference type="PANTHER" id="PTHR43401:SF2">
    <property type="entry name" value="L-THREONINE 3-DEHYDROGENASE"/>
    <property type="match status" value="1"/>
</dbReference>
<protein>
    <submittedName>
        <fullName evidence="4">Zinc-containing alcohol dehydrogenase-like protein</fullName>
    </submittedName>
</protein>
<evidence type="ECO:0000313" key="4">
    <source>
        <dbReference type="EMBL" id="ABN12004.1"/>
    </source>
</evidence>
<evidence type="ECO:0000256" key="2">
    <source>
        <dbReference type="SAM" id="Phobius"/>
    </source>
</evidence>
<dbReference type="InterPro" id="IPR036291">
    <property type="entry name" value="NAD(P)-bd_dom_sf"/>
</dbReference>
<dbReference type="AlphaFoldDB" id="A3EXU4"/>
<sequence length="201" mass="22366">DQALLCEPLSCIVHALDKLHDLDIGCDILIVGAGIIGLLWSCLLHVLGHRKVTVSEPNVVRRKLLSNAGLGYKCMPWEDILRENPNFKVDICIDCSGNIEAMQAAIPIINSGGTFLIFGVAPPEKTLIINPYNLFFNEISVVGVNINTPNSFERAMFYLESLSKTHLIINKIGIKTFFLHEHEKALQAFRDGSFTKIMFTI</sequence>
<dbReference type="Gene3D" id="3.40.50.720">
    <property type="entry name" value="NAD(P)-binding Rossmann-like Domain"/>
    <property type="match status" value="1"/>
</dbReference>
<dbReference type="GO" id="GO:0016491">
    <property type="term" value="F:oxidoreductase activity"/>
    <property type="evidence" value="ECO:0007669"/>
    <property type="project" value="UniProtKB-KW"/>
</dbReference>
<feature type="non-terminal residue" evidence="4">
    <location>
        <position position="1"/>
    </location>
</feature>
<dbReference type="Pfam" id="PF00107">
    <property type="entry name" value="ADH_zinc_N"/>
    <property type="match status" value="1"/>
</dbReference>
<evidence type="ECO:0000259" key="3">
    <source>
        <dbReference type="Pfam" id="PF00107"/>
    </source>
</evidence>
<accession>A3EXU4</accession>
<dbReference type="InterPro" id="IPR013149">
    <property type="entry name" value="ADH-like_C"/>
</dbReference>
<organism evidence="4">
    <name type="scientific">Maconellicoccus hirsutus</name>
    <name type="common">Pink hibiscus mealybug</name>
    <dbReference type="NCBI Taxonomy" id="177089"/>
    <lineage>
        <taxon>Eukaryota</taxon>
        <taxon>Metazoa</taxon>
        <taxon>Ecdysozoa</taxon>
        <taxon>Arthropoda</taxon>
        <taxon>Hexapoda</taxon>
        <taxon>Insecta</taxon>
        <taxon>Pterygota</taxon>
        <taxon>Neoptera</taxon>
        <taxon>Paraneoptera</taxon>
        <taxon>Hemiptera</taxon>
        <taxon>Sternorrhyncha</taxon>
        <taxon>Coccoidea</taxon>
        <taxon>Pseudococcidae</taxon>
        <taxon>Maconellicoccus</taxon>
    </lineage>
</organism>
<dbReference type="EMBL" id="EF092012">
    <property type="protein sequence ID" value="ABN12004.1"/>
    <property type="molecule type" value="mRNA"/>
</dbReference>
<keyword evidence="2" id="KW-1133">Transmembrane helix</keyword>
<evidence type="ECO:0000256" key="1">
    <source>
        <dbReference type="ARBA" id="ARBA00023002"/>
    </source>
</evidence>
<dbReference type="PANTHER" id="PTHR43401">
    <property type="entry name" value="L-THREONINE 3-DEHYDROGENASE"/>
    <property type="match status" value="1"/>
</dbReference>
<feature type="transmembrane region" description="Helical" evidence="2">
    <location>
        <begin position="28"/>
        <end position="47"/>
    </location>
</feature>
<dbReference type="SUPFAM" id="SSF51735">
    <property type="entry name" value="NAD(P)-binding Rossmann-fold domains"/>
    <property type="match status" value="1"/>
</dbReference>
<keyword evidence="2" id="KW-0812">Transmembrane</keyword>
<dbReference type="Gene3D" id="3.90.180.10">
    <property type="entry name" value="Medium-chain alcohol dehydrogenases, catalytic domain"/>
    <property type="match status" value="1"/>
</dbReference>
<keyword evidence="1" id="KW-0560">Oxidoreductase</keyword>
<name>A3EXU4_MACHI</name>
<reference evidence="4" key="1">
    <citation type="submission" date="2006-10" db="EMBL/GenBank/DDBJ databases">
        <title>Expressed genes of the pink hibiscus mealybug, Maconellicoccus hirsutus.</title>
        <authorList>
            <person name="Hunter W.B."/>
            <person name="Hunnicutt L.E."/>
        </authorList>
    </citation>
    <scope>NUCLEOTIDE SEQUENCE</scope>
</reference>
<proteinExistence type="evidence at transcript level"/>
<keyword evidence="2" id="KW-0472">Membrane</keyword>